<feature type="region of interest" description="Disordered" evidence="1">
    <location>
        <begin position="111"/>
        <end position="160"/>
    </location>
</feature>
<reference evidence="2 4" key="1">
    <citation type="journal article" date="2020" name="Stud. Mycol.">
        <title>101 Dothideomycetes genomes: a test case for predicting lifestyles and emergence of pathogens.</title>
        <authorList>
            <person name="Haridas S."/>
            <person name="Albert R."/>
            <person name="Binder M."/>
            <person name="Bloem J."/>
            <person name="Labutti K."/>
            <person name="Salamov A."/>
            <person name="Andreopoulos B."/>
            <person name="Baker S."/>
            <person name="Barry K."/>
            <person name="Bills G."/>
            <person name="Bluhm B."/>
            <person name="Cannon C."/>
            <person name="Castanera R."/>
            <person name="Culley D."/>
            <person name="Daum C."/>
            <person name="Ezra D."/>
            <person name="Gonzalez J."/>
            <person name="Henrissat B."/>
            <person name="Kuo A."/>
            <person name="Liang C."/>
            <person name="Lipzen A."/>
            <person name="Lutzoni F."/>
            <person name="Magnuson J."/>
            <person name="Mondo S."/>
            <person name="Nolan M."/>
            <person name="Ohm R."/>
            <person name="Pangilinan J."/>
            <person name="Park H.-J."/>
            <person name="Ramirez L."/>
            <person name="Alfaro M."/>
            <person name="Sun H."/>
            <person name="Tritt A."/>
            <person name="Yoshinaga Y."/>
            <person name="Zwiers L.-H."/>
            <person name="Turgeon B."/>
            <person name="Goodwin S."/>
            <person name="Spatafora J."/>
            <person name="Crous P."/>
            <person name="Grigoriev I."/>
        </authorList>
    </citation>
    <scope>NUCLEOTIDE SEQUENCE</scope>
    <source>
        <strain evidence="2 4">CBS 304.34</strain>
    </source>
</reference>
<evidence type="ECO:0000313" key="3">
    <source>
        <dbReference type="Proteomes" id="UP000504636"/>
    </source>
</evidence>
<protein>
    <submittedName>
        <fullName evidence="2 4">Uncharacterized protein</fullName>
    </submittedName>
</protein>
<keyword evidence="3" id="KW-1185">Reference proteome</keyword>
<dbReference type="Proteomes" id="UP000504636">
    <property type="component" value="Unplaced"/>
</dbReference>
<accession>A0A6A6Y0W5</accession>
<evidence type="ECO:0000313" key="2">
    <source>
        <dbReference type="EMBL" id="KAF2802289.1"/>
    </source>
</evidence>
<evidence type="ECO:0000313" key="4">
    <source>
        <dbReference type="RefSeq" id="XP_033569253.1"/>
    </source>
</evidence>
<dbReference type="EMBL" id="MU003724">
    <property type="protein sequence ID" value="KAF2802289.1"/>
    <property type="molecule type" value="Genomic_DNA"/>
</dbReference>
<proteinExistence type="predicted"/>
<dbReference type="PANTHER" id="PTHR38795:SF1">
    <property type="entry name" value="DUF6604 DOMAIN-CONTAINING PROTEIN"/>
    <property type="match status" value="1"/>
</dbReference>
<dbReference type="PANTHER" id="PTHR38795">
    <property type="entry name" value="DUF6604 DOMAIN-CONTAINING PROTEIN"/>
    <property type="match status" value="1"/>
</dbReference>
<dbReference type="AlphaFoldDB" id="A0A6A6Y0W5"/>
<dbReference type="RefSeq" id="XP_033569253.1">
    <property type="nucleotide sequence ID" value="XM_033727029.1"/>
</dbReference>
<name>A0A6A6Y0W5_9PEZI</name>
<feature type="compositionally biased region" description="Polar residues" evidence="1">
    <location>
        <begin position="117"/>
        <end position="132"/>
    </location>
</feature>
<organism evidence="2">
    <name type="scientific">Mytilinidion resinicola</name>
    <dbReference type="NCBI Taxonomy" id="574789"/>
    <lineage>
        <taxon>Eukaryota</taxon>
        <taxon>Fungi</taxon>
        <taxon>Dikarya</taxon>
        <taxon>Ascomycota</taxon>
        <taxon>Pezizomycotina</taxon>
        <taxon>Dothideomycetes</taxon>
        <taxon>Pleosporomycetidae</taxon>
        <taxon>Mytilinidiales</taxon>
        <taxon>Mytilinidiaceae</taxon>
        <taxon>Mytilinidion</taxon>
    </lineage>
</organism>
<dbReference type="GeneID" id="54467922"/>
<gene>
    <name evidence="2 4" type="ORF">BDZ99DRAFT_551611</name>
</gene>
<dbReference type="OrthoDB" id="3646957at2759"/>
<sequence>MWQDLEYLINLHTPHRLFVGSRPAKPEEFSSRSHLVCGVPAVQVAKSRGRLTTTDRFQFANHDTRRKRRFQIESPLMLLLRERYLGDLFPMAVQNLSAYLVRKLDEKAAALEPDAQTRPSQGLTPGEDTNSAGKLPEKKMKNKKGKHKKPELGDKVFNTQRPPSKYSATEVLSTLTEELIKEEPHTNFDYLALHHRCVMLLISIQLFFRSECPIMGTRADGLPPHMLPALAFTIMNLYSAEPESRAHKDMMIGIARIMKTGITKAGRAELDRLEDVY</sequence>
<reference evidence="4" key="2">
    <citation type="submission" date="2020-04" db="EMBL/GenBank/DDBJ databases">
        <authorList>
            <consortium name="NCBI Genome Project"/>
        </authorList>
    </citation>
    <scope>NUCLEOTIDE SEQUENCE</scope>
    <source>
        <strain evidence="4">CBS 304.34</strain>
    </source>
</reference>
<reference evidence="4" key="3">
    <citation type="submission" date="2025-04" db="UniProtKB">
        <authorList>
            <consortium name="RefSeq"/>
        </authorList>
    </citation>
    <scope>IDENTIFICATION</scope>
    <source>
        <strain evidence="4">CBS 304.34</strain>
    </source>
</reference>
<evidence type="ECO:0000256" key="1">
    <source>
        <dbReference type="SAM" id="MobiDB-lite"/>
    </source>
</evidence>
<feature type="compositionally biased region" description="Basic residues" evidence="1">
    <location>
        <begin position="140"/>
        <end position="149"/>
    </location>
</feature>